<feature type="compositionally biased region" description="Polar residues" evidence="1">
    <location>
        <begin position="40"/>
        <end position="49"/>
    </location>
</feature>
<dbReference type="Proteomes" id="UP001174932">
    <property type="component" value="Unassembled WGS sequence"/>
</dbReference>
<evidence type="ECO:0000313" key="2">
    <source>
        <dbReference type="EMBL" id="MDO6966447.1"/>
    </source>
</evidence>
<comment type="caution">
    <text evidence="2">The sequence shown here is derived from an EMBL/GenBank/DDBJ whole genome shotgun (WGS) entry which is preliminary data.</text>
</comment>
<evidence type="ECO:0000256" key="1">
    <source>
        <dbReference type="SAM" id="MobiDB-lite"/>
    </source>
</evidence>
<reference evidence="2" key="2">
    <citation type="submission" date="2023-07" db="EMBL/GenBank/DDBJ databases">
        <authorList>
            <person name="Shen H."/>
        </authorList>
    </citation>
    <scope>NUCLEOTIDE SEQUENCE</scope>
    <source>
        <strain evidence="2">TNR-22</strain>
    </source>
</reference>
<dbReference type="Gene3D" id="1.10.287.1490">
    <property type="match status" value="1"/>
</dbReference>
<evidence type="ECO:0000313" key="3">
    <source>
        <dbReference type="Proteomes" id="UP001174932"/>
    </source>
</evidence>
<protein>
    <submittedName>
        <fullName evidence="2">Uncharacterized protein</fullName>
    </submittedName>
</protein>
<keyword evidence="3" id="KW-1185">Reference proteome</keyword>
<name>A0ABT8YRU8_9HYPH</name>
<proteinExistence type="predicted"/>
<feature type="compositionally biased region" description="Low complexity" evidence="1">
    <location>
        <begin position="18"/>
        <end position="39"/>
    </location>
</feature>
<dbReference type="RefSeq" id="WP_304378375.1">
    <property type="nucleotide sequence ID" value="NZ_JAUOZU010000018.1"/>
</dbReference>
<organism evidence="2 3">
    <name type="scientific">Rhizobium alvei</name>
    <dbReference type="NCBI Taxonomy" id="1132659"/>
    <lineage>
        <taxon>Bacteria</taxon>
        <taxon>Pseudomonadati</taxon>
        <taxon>Pseudomonadota</taxon>
        <taxon>Alphaproteobacteria</taxon>
        <taxon>Hyphomicrobiales</taxon>
        <taxon>Rhizobiaceae</taxon>
        <taxon>Rhizobium/Agrobacterium group</taxon>
        <taxon>Rhizobium</taxon>
    </lineage>
</organism>
<feature type="region of interest" description="Disordered" evidence="1">
    <location>
        <begin position="15"/>
        <end position="52"/>
    </location>
</feature>
<sequence length="476" mass="51415">MAEITSSPTVSIQSLLYPNTTDTQTTTQTTQSNPTVTSTIVPTDTSILPSSGRGYSAATLGLTPPRPGGSAEADLLMIRQMLEDMNNDTRNNEIMASTQRKATALGGALSLLSGMVESVGTAFSLILEKPVAYATAARTRIDYDTKKQAADDIATQLAPVKTEFDKLTGDIAKANQDIGNIDYQIGLTDASIDITKKQIKDAKDDLGVIEQSIYQKNQQIDGLKQQLAAATTNSEKQRIQGLINTAQSELSGLLDRKTGKEGDITNLNTTLDQWNQTRSNYVTTRAEKVTLIDTAQTRLDEITPTKLQLESDLNAARQVENDAYNVWHAAQSYADGIQPRIDQAFADFAATMAGFTLMANRLAAVPGMPDAGLESELATLRKENKDALADLWNIMTQSREKLGTEAKINEAINAKLKDVDDVQRAKLGLAFSSIFTSLRQALGTMAVLLDPTATNGGSNFSEHQPQRMRFAIGGTA</sequence>
<gene>
    <name evidence="2" type="ORF">Q4481_21040</name>
</gene>
<accession>A0ABT8YRU8</accession>
<reference evidence="2" key="1">
    <citation type="journal article" date="2015" name="Int. J. Syst. Evol. Microbiol.">
        <title>Rhizobium alvei sp. nov., isolated from a freshwater river.</title>
        <authorList>
            <person name="Sheu S.Y."/>
            <person name="Huang H.W."/>
            <person name="Young C.C."/>
            <person name="Chen W.M."/>
        </authorList>
    </citation>
    <scope>NUCLEOTIDE SEQUENCE</scope>
    <source>
        <strain evidence="2">TNR-22</strain>
    </source>
</reference>
<dbReference type="EMBL" id="JAUOZU010000018">
    <property type="protein sequence ID" value="MDO6966447.1"/>
    <property type="molecule type" value="Genomic_DNA"/>
</dbReference>
<dbReference type="SUPFAM" id="SSF57997">
    <property type="entry name" value="Tropomyosin"/>
    <property type="match status" value="1"/>
</dbReference>